<evidence type="ECO:0000256" key="6">
    <source>
        <dbReference type="ARBA" id="ARBA00023136"/>
    </source>
</evidence>
<evidence type="ECO:0000256" key="4">
    <source>
        <dbReference type="ARBA" id="ARBA00022946"/>
    </source>
</evidence>
<keyword evidence="9" id="KW-1185">Reference proteome</keyword>
<evidence type="ECO:0000256" key="7">
    <source>
        <dbReference type="SAM" id="MobiDB-lite"/>
    </source>
</evidence>
<keyword evidence="5" id="KW-0249">Electron transport</keyword>
<evidence type="ECO:0000313" key="9">
    <source>
        <dbReference type="Proteomes" id="UP000575241"/>
    </source>
</evidence>
<dbReference type="Proteomes" id="UP000575241">
    <property type="component" value="Unassembled WGS sequence"/>
</dbReference>
<accession>A0A7W7NRB4</accession>
<dbReference type="GO" id="GO:0016020">
    <property type="term" value="C:membrane"/>
    <property type="evidence" value="ECO:0007669"/>
    <property type="project" value="UniProtKB-SubCell"/>
</dbReference>
<protein>
    <recommendedName>
        <fullName evidence="10">ETC complex I subunit</fullName>
    </recommendedName>
</protein>
<dbReference type="EMBL" id="JACHLN010000001">
    <property type="protein sequence ID" value="MBB4837632.1"/>
    <property type="molecule type" value="Genomic_DNA"/>
</dbReference>
<keyword evidence="6" id="KW-0472">Membrane</keyword>
<keyword evidence="2" id="KW-0813">Transport</keyword>
<gene>
    <name evidence="8" type="ORF">HNP52_000683</name>
</gene>
<dbReference type="AlphaFoldDB" id="A0A7W7NRB4"/>
<comment type="subcellular location">
    <subcellularLocation>
        <location evidence="1">Membrane</location>
    </subcellularLocation>
</comment>
<dbReference type="Pfam" id="PF04800">
    <property type="entry name" value="NDUS4"/>
    <property type="match status" value="1"/>
</dbReference>
<keyword evidence="4" id="KW-0809">Transit peptide</keyword>
<evidence type="ECO:0000256" key="5">
    <source>
        <dbReference type="ARBA" id="ARBA00022982"/>
    </source>
</evidence>
<feature type="region of interest" description="Disordered" evidence="7">
    <location>
        <begin position="1"/>
        <end position="20"/>
    </location>
</feature>
<reference evidence="8 9" key="1">
    <citation type="submission" date="2020-08" db="EMBL/GenBank/DDBJ databases">
        <title>Functional genomics of gut bacteria from endangered species of beetles.</title>
        <authorList>
            <person name="Carlos-Shanley C."/>
        </authorList>
    </citation>
    <scope>NUCLEOTIDE SEQUENCE [LARGE SCALE GENOMIC DNA]</scope>
    <source>
        <strain evidence="8 9">S00224</strain>
    </source>
</reference>
<evidence type="ECO:0000313" key="8">
    <source>
        <dbReference type="EMBL" id="MBB4837632.1"/>
    </source>
</evidence>
<dbReference type="PANTHER" id="PTHR12219">
    <property type="entry name" value="NADH-UBIQUINONE OXIDOREDUCTASE"/>
    <property type="match status" value="1"/>
</dbReference>
<evidence type="ECO:0008006" key="10">
    <source>
        <dbReference type="Google" id="ProtNLM"/>
    </source>
</evidence>
<keyword evidence="3" id="KW-0679">Respiratory chain</keyword>
<dbReference type="GO" id="GO:0022900">
    <property type="term" value="P:electron transport chain"/>
    <property type="evidence" value="ECO:0007669"/>
    <property type="project" value="InterPro"/>
</dbReference>
<organism evidence="8 9">
    <name type="scientific">Sphingomonas kyeonggiensis</name>
    <dbReference type="NCBI Taxonomy" id="1268553"/>
    <lineage>
        <taxon>Bacteria</taxon>
        <taxon>Pseudomonadati</taxon>
        <taxon>Pseudomonadota</taxon>
        <taxon>Alphaproteobacteria</taxon>
        <taxon>Sphingomonadales</taxon>
        <taxon>Sphingomonadaceae</taxon>
        <taxon>Sphingomonas</taxon>
    </lineage>
</organism>
<proteinExistence type="predicted"/>
<dbReference type="RefSeq" id="WP_184162481.1">
    <property type="nucleotide sequence ID" value="NZ_JACHLN010000001.1"/>
</dbReference>
<dbReference type="PANTHER" id="PTHR12219:SF8">
    <property type="entry name" value="NADH DEHYDROGENASE [UBIQUINONE] IRON-SULFUR PROTEIN 4, MITOCHONDRIAL"/>
    <property type="match status" value="1"/>
</dbReference>
<evidence type="ECO:0000256" key="1">
    <source>
        <dbReference type="ARBA" id="ARBA00004370"/>
    </source>
</evidence>
<evidence type="ECO:0000256" key="3">
    <source>
        <dbReference type="ARBA" id="ARBA00022660"/>
    </source>
</evidence>
<dbReference type="InterPro" id="IPR006885">
    <property type="entry name" value="NADH_UbQ_FeS_4_mit-like"/>
</dbReference>
<evidence type="ECO:0000256" key="2">
    <source>
        <dbReference type="ARBA" id="ARBA00022448"/>
    </source>
</evidence>
<sequence length="94" mass="10542">MTKTARIFQKPKNAMQSGRARTTSWILEFEPVRQQKADPLTGWAGGDATATQLRLSFETLEAATAYAEREGLAFHVIAAPERKLKLQAYADNFR</sequence>
<dbReference type="InterPro" id="IPR038532">
    <property type="entry name" value="NDUFS4-like_sf"/>
</dbReference>
<name>A0A7W7NRB4_9SPHN</name>
<comment type="caution">
    <text evidence="8">The sequence shown here is derived from an EMBL/GenBank/DDBJ whole genome shotgun (WGS) entry which is preliminary data.</text>
</comment>
<dbReference type="Gene3D" id="3.30.160.190">
    <property type="entry name" value="atu1810 like domain"/>
    <property type="match status" value="1"/>
</dbReference>